<evidence type="ECO:0000313" key="3">
    <source>
        <dbReference type="Proteomes" id="UP000730482"/>
    </source>
</evidence>
<keyword evidence="2" id="KW-0808">Transferase</keyword>
<dbReference type="InterPro" id="IPR000182">
    <property type="entry name" value="GNAT_dom"/>
</dbReference>
<reference evidence="2 3" key="1">
    <citation type="submission" date="2020-02" db="EMBL/GenBank/DDBJ databases">
        <title>Acidophilic actinobacteria isolated from forest soil.</title>
        <authorList>
            <person name="Golinska P."/>
        </authorList>
    </citation>
    <scope>NUCLEOTIDE SEQUENCE [LARGE SCALE GENOMIC DNA]</scope>
    <source>
        <strain evidence="2 3">NL8</strain>
    </source>
</reference>
<keyword evidence="3" id="KW-1185">Reference proteome</keyword>
<evidence type="ECO:0000313" key="2">
    <source>
        <dbReference type="EMBL" id="MBS2553563.1"/>
    </source>
</evidence>
<name>A0ABS5L5E5_9ACTN</name>
<dbReference type="SUPFAM" id="SSF55729">
    <property type="entry name" value="Acyl-CoA N-acyltransferases (Nat)"/>
    <property type="match status" value="1"/>
</dbReference>
<organism evidence="2 3">
    <name type="scientific">Catenulispora pinistramenti</name>
    <dbReference type="NCBI Taxonomy" id="2705254"/>
    <lineage>
        <taxon>Bacteria</taxon>
        <taxon>Bacillati</taxon>
        <taxon>Actinomycetota</taxon>
        <taxon>Actinomycetes</taxon>
        <taxon>Catenulisporales</taxon>
        <taxon>Catenulisporaceae</taxon>
        <taxon>Catenulispora</taxon>
    </lineage>
</organism>
<feature type="domain" description="N-acetyltransferase" evidence="1">
    <location>
        <begin position="140"/>
        <end position="274"/>
    </location>
</feature>
<dbReference type="GO" id="GO:0016746">
    <property type="term" value="F:acyltransferase activity"/>
    <property type="evidence" value="ECO:0007669"/>
    <property type="project" value="UniProtKB-KW"/>
</dbReference>
<comment type="caution">
    <text evidence="2">The sequence shown here is derived from an EMBL/GenBank/DDBJ whole genome shotgun (WGS) entry which is preliminary data.</text>
</comment>
<dbReference type="EC" id="2.3.1.-" evidence="2"/>
<dbReference type="InterPro" id="IPR013653">
    <property type="entry name" value="GCN5-like_dom"/>
</dbReference>
<dbReference type="InterPro" id="IPR016181">
    <property type="entry name" value="Acyl_CoA_acyltransferase"/>
</dbReference>
<sequence>MTWHLTSDLDEFERAAGEFLRADPVRNTVLLTVMASLRASGAGAYSDVPPYFGWYTDSQTRAAFLRTPPMPAIVTDAPADAMESLVGVLDEVPGLNGPAETVAAFAQAWHAATGRQPTVAAARRLYRLTELAPPQPMPPGDARPVGDTDRDLLAEWFTAFAGDVGEAMPDAARAVDRRLKNGELLLWEADGVPVSLAGNTTPVAGVARVAPVYTPATLRGKGYAGAVTAAVSRRALDAGYEVILFTNLANPTSNALYQRLGYRGIGDWSLIELG</sequence>
<dbReference type="Gene3D" id="3.40.630.30">
    <property type="match status" value="1"/>
</dbReference>
<dbReference type="Pfam" id="PF08445">
    <property type="entry name" value="FR47"/>
    <property type="match status" value="1"/>
</dbReference>
<dbReference type="RefSeq" id="WP_212020255.1">
    <property type="nucleotide sequence ID" value="NZ_JAAFYZ010000265.1"/>
</dbReference>
<accession>A0ABS5L5E5</accession>
<dbReference type="Proteomes" id="UP000730482">
    <property type="component" value="Unassembled WGS sequence"/>
</dbReference>
<proteinExistence type="predicted"/>
<keyword evidence="2" id="KW-0012">Acyltransferase</keyword>
<protein>
    <submittedName>
        <fullName evidence="2">GNAT family N-acetyltransferase</fullName>
        <ecNumber evidence="2">2.3.1.-</ecNumber>
    </submittedName>
</protein>
<evidence type="ECO:0000259" key="1">
    <source>
        <dbReference type="PROSITE" id="PS51186"/>
    </source>
</evidence>
<dbReference type="EMBL" id="JAAFYZ010000265">
    <property type="protein sequence ID" value="MBS2553563.1"/>
    <property type="molecule type" value="Genomic_DNA"/>
</dbReference>
<gene>
    <name evidence="2" type="ORF">KGQ19_42600</name>
</gene>
<dbReference type="PROSITE" id="PS51186">
    <property type="entry name" value="GNAT"/>
    <property type="match status" value="1"/>
</dbReference>